<dbReference type="Proteomes" id="UP001497516">
    <property type="component" value="Chromosome 7"/>
</dbReference>
<dbReference type="Pfam" id="PF01657">
    <property type="entry name" value="Stress-antifung"/>
    <property type="match status" value="1"/>
</dbReference>
<gene>
    <name evidence="5" type="ORF">LTRI10_LOCUS42523</name>
</gene>
<keyword evidence="2" id="KW-0677">Repeat</keyword>
<protein>
    <recommendedName>
        <fullName evidence="4">Gnk2-homologous domain-containing protein</fullName>
    </recommendedName>
</protein>
<reference evidence="5 6" key="1">
    <citation type="submission" date="2024-04" db="EMBL/GenBank/DDBJ databases">
        <authorList>
            <person name="Fracassetti M."/>
        </authorList>
    </citation>
    <scope>NUCLEOTIDE SEQUENCE [LARGE SCALE GENOMIC DNA]</scope>
</reference>
<organism evidence="5 6">
    <name type="scientific">Linum trigynum</name>
    <dbReference type="NCBI Taxonomy" id="586398"/>
    <lineage>
        <taxon>Eukaryota</taxon>
        <taxon>Viridiplantae</taxon>
        <taxon>Streptophyta</taxon>
        <taxon>Embryophyta</taxon>
        <taxon>Tracheophyta</taxon>
        <taxon>Spermatophyta</taxon>
        <taxon>Magnoliopsida</taxon>
        <taxon>eudicotyledons</taxon>
        <taxon>Gunneridae</taxon>
        <taxon>Pentapetalae</taxon>
        <taxon>rosids</taxon>
        <taxon>fabids</taxon>
        <taxon>Malpighiales</taxon>
        <taxon>Linaceae</taxon>
        <taxon>Linum</taxon>
    </lineage>
</organism>
<name>A0AAV2FW32_9ROSI</name>
<proteinExistence type="predicted"/>
<dbReference type="AlphaFoldDB" id="A0AAV2FW32"/>
<evidence type="ECO:0000313" key="6">
    <source>
        <dbReference type="Proteomes" id="UP001497516"/>
    </source>
</evidence>
<dbReference type="PROSITE" id="PS51257">
    <property type="entry name" value="PROKAR_LIPOPROTEIN"/>
    <property type="match status" value="1"/>
</dbReference>
<evidence type="ECO:0000259" key="4">
    <source>
        <dbReference type="PROSITE" id="PS51473"/>
    </source>
</evidence>
<feature type="signal peptide" evidence="3">
    <location>
        <begin position="1"/>
        <end position="33"/>
    </location>
</feature>
<sequence length="138" mass="14715">MEKYSDASSARKVAAVWIALVVLLGYACTGIESQCGSEAPVDTVPCPNYENCVDKVITALQNATPNKKDFSYTRIYPRGTYGGVTGSASCYPTTDVQHCQDCLDGAKDVLDGCKSYAAAGSFVGDVCTMSYAQFLPHE</sequence>
<evidence type="ECO:0000256" key="1">
    <source>
        <dbReference type="ARBA" id="ARBA00022729"/>
    </source>
</evidence>
<accession>A0AAV2FW32</accession>
<evidence type="ECO:0000256" key="2">
    <source>
        <dbReference type="ARBA" id="ARBA00022737"/>
    </source>
</evidence>
<dbReference type="PROSITE" id="PS51473">
    <property type="entry name" value="GNK2"/>
    <property type="match status" value="1"/>
</dbReference>
<dbReference type="InterPro" id="IPR038408">
    <property type="entry name" value="GNK2_sf"/>
</dbReference>
<evidence type="ECO:0000256" key="3">
    <source>
        <dbReference type="SAM" id="SignalP"/>
    </source>
</evidence>
<dbReference type="EMBL" id="OZ034820">
    <property type="protein sequence ID" value="CAL1402531.1"/>
    <property type="molecule type" value="Genomic_DNA"/>
</dbReference>
<feature type="domain" description="Gnk2-homologous" evidence="4">
    <location>
        <begin position="30"/>
        <end position="136"/>
    </location>
</feature>
<keyword evidence="1 3" id="KW-0732">Signal</keyword>
<dbReference type="InterPro" id="IPR002902">
    <property type="entry name" value="GNK2"/>
</dbReference>
<dbReference type="Gene3D" id="3.30.430.20">
    <property type="entry name" value="Gnk2 domain, C-X8-C-X2-C motif"/>
    <property type="match status" value="1"/>
</dbReference>
<evidence type="ECO:0000313" key="5">
    <source>
        <dbReference type="EMBL" id="CAL1402531.1"/>
    </source>
</evidence>
<feature type="chain" id="PRO_5043472166" description="Gnk2-homologous domain-containing protein" evidence="3">
    <location>
        <begin position="34"/>
        <end position="138"/>
    </location>
</feature>
<keyword evidence="6" id="KW-1185">Reference proteome</keyword>